<dbReference type="PRINTS" id="PR00344">
    <property type="entry name" value="BCTRLSENSOR"/>
</dbReference>
<dbReference type="SUPFAM" id="SSF52172">
    <property type="entry name" value="CheY-like"/>
    <property type="match status" value="2"/>
</dbReference>
<dbReference type="Pfam" id="PF00512">
    <property type="entry name" value="HisKA"/>
    <property type="match status" value="1"/>
</dbReference>
<dbReference type="CDD" id="cd17580">
    <property type="entry name" value="REC_2_DhkD-like"/>
    <property type="match status" value="1"/>
</dbReference>
<dbReference type="PROSITE" id="PS50109">
    <property type="entry name" value="HIS_KIN"/>
    <property type="match status" value="1"/>
</dbReference>
<dbReference type="GO" id="GO:0000155">
    <property type="term" value="F:phosphorelay sensor kinase activity"/>
    <property type="evidence" value="ECO:0007669"/>
    <property type="project" value="InterPro"/>
</dbReference>
<dbReference type="FunFam" id="3.30.565.10:FF:000006">
    <property type="entry name" value="Sensor histidine kinase WalK"/>
    <property type="match status" value="1"/>
</dbReference>
<dbReference type="AlphaFoldDB" id="A0A6M4IMA1"/>
<dbReference type="PANTHER" id="PTHR43547">
    <property type="entry name" value="TWO-COMPONENT HISTIDINE KINASE"/>
    <property type="match status" value="1"/>
</dbReference>
<gene>
    <name evidence="9" type="ORF">HKW67_05570</name>
</gene>
<dbReference type="PANTHER" id="PTHR43547:SF2">
    <property type="entry name" value="HYBRID SIGNAL TRANSDUCTION HISTIDINE KINASE C"/>
    <property type="match status" value="1"/>
</dbReference>
<feature type="domain" description="Histidine kinase" evidence="7">
    <location>
        <begin position="192"/>
        <end position="410"/>
    </location>
</feature>
<dbReference type="EMBL" id="CP053085">
    <property type="protein sequence ID" value="QJR35018.1"/>
    <property type="molecule type" value="Genomic_DNA"/>
</dbReference>
<evidence type="ECO:0000256" key="6">
    <source>
        <dbReference type="PROSITE-ProRule" id="PRU00169"/>
    </source>
</evidence>
<dbReference type="InterPro" id="IPR001789">
    <property type="entry name" value="Sig_transdc_resp-reg_receiver"/>
</dbReference>
<evidence type="ECO:0000256" key="5">
    <source>
        <dbReference type="ARBA" id="ARBA00022777"/>
    </source>
</evidence>
<organism evidence="9 10">
    <name type="scientific">Gemmatimonas groenlandica</name>
    <dbReference type="NCBI Taxonomy" id="2732249"/>
    <lineage>
        <taxon>Bacteria</taxon>
        <taxon>Pseudomonadati</taxon>
        <taxon>Gemmatimonadota</taxon>
        <taxon>Gemmatimonadia</taxon>
        <taxon>Gemmatimonadales</taxon>
        <taxon>Gemmatimonadaceae</taxon>
        <taxon>Gemmatimonas</taxon>
    </lineage>
</organism>
<dbReference type="SMART" id="SM00387">
    <property type="entry name" value="HATPase_c"/>
    <property type="match status" value="1"/>
</dbReference>
<dbReference type="SMART" id="SM00388">
    <property type="entry name" value="HisKA"/>
    <property type="match status" value="1"/>
</dbReference>
<dbReference type="InterPro" id="IPR036097">
    <property type="entry name" value="HisK_dim/P_sf"/>
</dbReference>
<feature type="domain" description="Response regulatory" evidence="8">
    <location>
        <begin position="433"/>
        <end position="548"/>
    </location>
</feature>
<dbReference type="RefSeq" id="WP_171224446.1">
    <property type="nucleotide sequence ID" value="NZ_CP053085.1"/>
</dbReference>
<dbReference type="InterPro" id="IPR003661">
    <property type="entry name" value="HisK_dim/P_dom"/>
</dbReference>
<dbReference type="InterPro" id="IPR005467">
    <property type="entry name" value="His_kinase_dom"/>
</dbReference>
<comment type="catalytic activity">
    <reaction evidence="1">
        <text>ATP + protein L-histidine = ADP + protein N-phospho-L-histidine.</text>
        <dbReference type="EC" id="2.7.13.3"/>
    </reaction>
</comment>
<dbReference type="PROSITE" id="PS50110">
    <property type="entry name" value="RESPONSE_REGULATORY"/>
    <property type="match status" value="2"/>
</dbReference>
<dbReference type="InterPro" id="IPR004358">
    <property type="entry name" value="Sig_transdc_His_kin-like_C"/>
</dbReference>
<evidence type="ECO:0000256" key="1">
    <source>
        <dbReference type="ARBA" id="ARBA00000085"/>
    </source>
</evidence>
<accession>A0A6M4IMA1</accession>
<protein>
    <recommendedName>
        <fullName evidence="2">histidine kinase</fullName>
        <ecNumber evidence="2">2.7.13.3</ecNumber>
    </recommendedName>
</protein>
<dbReference type="Gene3D" id="3.40.50.2300">
    <property type="match status" value="2"/>
</dbReference>
<dbReference type="SUPFAM" id="SSF55874">
    <property type="entry name" value="ATPase domain of HSP90 chaperone/DNA topoisomerase II/histidine kinase"/>
    <property type="match status" value="1"/>
</dbReference>
<dbReference type="Gene3D" id="1.10.287.130">
    <property type="match status" value="1"/>
</dbReference>
<dbReference type="EC" id="2.7.13.3" evidence="2"/>
<dbReference type="Pfam" id="PF00072">
    <property type="entry name" value="Response_reg"/>
    <property type="match status" value="2"/>
</dbReference>
<keyword evidence="10" id="KW-1185">Reference proteome</keyword>
<feature type="domain" description="Response regulatory" evidence="8">
    <location>
        <begin position="21"/>
        <end position="138"/>
    </location>
</feature>
<evidence type="ECO:0000256" key="3">
    <source>
        <dbReference type="ARBA" id="ARBA00022553"/>
    </source>
</evidence>
<proteinExistence type="predicted"/>
<dbReference type="InterPro" id="IPR011006">
    <property type="entry name" value="CheY-like_superfamily"/>
</dbReference>
<dbReference type="InterPro" id="IPR036890">
    <property type="entry name" value="HATPase_C_sf"/>
</dbReference>
<dbReference type="CDD" id="cd00082">
    <property type="entry name" value="HisKA"/>
    <property type="match status" value="1"/>
</dbReference>
<dbReference type="SMART" id="SM00448">
    <property type="entry name" value="REC"/>
    <property type="match status" value="2"/>
</dbReference>
<dbReference type="KEGG" id="ggr:HKW67_05570"/>
<dbReference type="Gene3D" id="3.30.565.10">
    <property type="entry name" value="Histidine kinase-like ATPase, C-terminal domain"/>
    <property type="match status" value="1"/>
</dbReference>
<keyword evidence="3 6" id="KW-0597">Phosphoprotein</keyword>
<evidence type="ECO:0000259" key="8">
    <source>
        <dbReference type="PROSITE" id="PS50110"/>
    </source>
</evidence>
<sequence length="558" mass="61600">MTMTPTAVPPTSASSSLDPVSILLVDDQPGKLLTYEAMLESLGEHLLKANSGRAALDLLLKHDVTLILMDVSMPDLDGFELAGIIRDHPRYSKTAIIFVSAVHLTDIDQLKGYESGAVDYVSVPVVPELLRAKVRVFTELYRKTRESERLTRELEQRVLERTAELEAAMTRQVELTTQLRDADRKKDEFLALLAHELRNPLAPVQNAVSIMQYKQIEDAELRWCRDVIERQSHQLARLVDDLLDVSRITHGKIVLRPEEVDLSALVTSAVETCRPQIDAHHHQLHVSMPKRPVRLLGDPTRLTQVIANLLNNAAKYQLPYGVIDIVVERVGDRAQLHVRDRGVGMTPVTIESIFELFAQGERSVERSQGGLGVGLSLVRTLVELHGGTVRARSDGLGMGSEFTIELPAITTGVRVVQRGQTALADGAAPRGARVLIVDDNRDSAESMAALLTLHGHHVRVAYDGETGLEMIDQETPDVMLLDIGLPGMDGYEVCRRTRARGLADVQIIAMSGFGQDQDVRRSREVGFDAHTVKPLKIAILLDILRSRKSPAALAIPNT</sequence>
<name>A0A6M4IMA1_9BACT</name>
<evidence type="ECO:0000313" key="9">
    <source>
        <dbReference type="EMBL" id="QJR35018.1"/>
    </source>
</evidence>
<keyword evidence="5" id="KW-0418">Kinase</keyword>
<evidence type="ECO:0000256" key="4">
    <source>
        <dbReference type="ARBA" id="ARBA00022679"/>
    </source>
</evidence>
<feature type="modified residue" description="4-aspartylphosphate" evidence="6">
    <location>
        <position position="70"/>
    </location>
</feature>
<dbReference type="Proteomes" id="UP000500938">
    <property type="component" value="Chromosome"/>
</dbReference>
<feature type="modified residue" description="4-aspartylphosphate" evidence="6">
    <location>
        <position position="482"/>
    </location>
</feature>
<evidence type="ECO:0000256" key="2">
    <source>
        <dbReference type="ARBA" id="ARBA00012438"/>
    </source>
</evidence>
<dbReference type="InterPro" id="IPR003594">
    <property type="entry name" value="HATPase_dom"/>
</dbReference>
<dbReference type="Pfam" id="PF02518">
    <property type="entry name" value="HATPase_c"/>
    <property type="match status" value="1"/>
</dbReference>
<reference evidence="9 10" key="1">
    <citation type="submission" date="2020-05" db="EMBL/GenBank/DDBJ databases">
        <title>Complete genome sequence of Gemmatimonas greenlandica TET16.</title>
        <authorList>
            <person name="Zeng Y."/>
        </authorList>
    </citation>
    <scope>NUCLEOTIDE SEQUENCE [LARGE SCALE GENOMIC DNA]</scope>
    <source>
        <strain evidence="9 10">TET16</strain>
    </source>
</reference>
<evidence type="ECO:0000259" key="7">
    <source>
        <dbReference type="PROSITE" id="PS50109"/>
    </source>
</evidence>
<keyword evidence="4" id="KW-0808">Transferase</keyword>
<evidence type="ECO:0000313" key="10">
    <source>
        <dbReference type="Proteomes" id="UP000500938"/>
    </source>
</evidence>
<dbReference type="CDD" id="cd00075">
    <property type="entry name" value="HATPase"/>
    <property type="match status" value="1"/>
</dbReference>
<dbReference type="SUPFAM" id="SSF47384">
    <property type="entry name" value="Homodimeric domain of signal transducing histidine kinase"/>
    <property type="match status" value="1"/>
</dbReference>